<keyword evidence="6" id="KW-1185">Reference proteome</keyword>
<organism evidence="5 6">
    <name type="scientific">Veronia nyctiphanis</name>
    <dbReference type="NCBI Taxonomy" id="1278244"/>
    <lineage>
        <taxon>Bacteria</taxon>
        <taxon>Pseudomonadati</taxon>
        <taxon>Pseudomonadota</taxon>
        <taxon>Gammaproteobacteria</taxon>
        <taxon>Vibrionales</taxon>
        <taxon>Vibrionaceae</taxon>
        <taxon>Veronia</taxon>
    </lineage>
</organism>
<evidence type="ECO:0000256" key="1">
    <source>
        <dbReference type="ARBA" id="ARBA00023015"/>
    </source>
</evidence>
<dbReference type="Proteomes" id="UP000290287">
    <property type="component" value="Unassembled WGS sequence"/>
</dbReference>
<dbReference type="PANTHER" id="PTHR38445">
    <property type="entry name" value="HTH-TYPE TRANSCRIPTIONAL REPRESSOR YTRA"/>
    <property type="match status" value="1"/>
</dbReference>
<dbReference type="PANTHER" id="PTHR38445:SF7">
    <property type="entry name" value="GNTR-FAMILY TRANSCRIPTIONAL REGULATOR"/>
    <property type="match status" value="1"/>
</dbReference>
<keyword evidence="2" id="KW-0238">DNA-binding</keyword>
<dbReference type="Gene3D" id="1.10.10.10">
    <property type="entry name" value="Winged helix-like DNA-binding domain superfamily/Winged helix DNA-binding domain"/>
    <property type="match status" value="1"/>
</dbReference>
<dbReference type="SUPFAM" id="SSF46785">
    <property type="entry name" value="Winged helix' DNA-binding domain"/>
    <property type="match status" value="1"/>
</dbReference>
<feature type="domain" description="HTH gntR-type" evidence="4">
    <location>
        <begin position="11"/>
        <end position="79"/>
    </location>
</feature>
<dbReference type="InterPro" id="IPR036388">
    <property type="entry name" value="WH-like_DNA-bd_sf"/>
</dbReference>
<dbReference type="RefSeq" id="WP_129122494.1">
    <property type="nucleotide sequence ID" value="NZ_PEIB01000013.1"/>
</dbReference>
<sequence>MKIVLDPDDPTPKFRQLTDQLRRLIVGGHLRPGQRLISVRKLAVELDINPMTISRCYQMLEQEGWLERQRGVGMVVAASANLKEKMMDRFSLIESPLRALITDAREIGYSRSELMMLIMQNWGEED</sequence>
<evidence type="ECO:0000259" key="4">
    <source>
        <dbReference type="PROSITE" id="PS50949"/>
    </source>
</evidence>
<dbReference type="InterPro" id="IPR000524">
    <property type="entry name" value="Tscrpt_reg_HTH_GntR"/>
</dbReference>
<dbReference type="GO" id="GO:0003700">
    <property type="term" value="F:DNA-binding transcription factor activity"/>
    <property type="evidence" value="ECO:0007669"/>
    <property type="project" value="InterPro"/>
</dbReference>
<accession>A0A4Q0YPY4</accession>
<dbReference type="SMART" id="SM00345">
    <property type="entry name" value="HTH_GNTR"/>
    <property type="match status" value="1"/>
</dbReference>
<proteinExistence type="predicted"/>
<comment type="caution">
    <text evidence="5">The sequence shown here is derived from an EMBL/GenBank/DDBJ whole genome shotgun (WGS) entry which is preliminary data.</text>
</comment>
<keyword evidence="3" id="KW-0804">Transcription</keyword>
<protein>
    <submittedName>
        <fullName evidence="5">GntR family transcriptional regulator</fullName>
    </submittedName>
</protein>
<dbReference type="EMBL" id="PEIB01000013">
    <property type="protein sequence ID" value="RXJ73052.1"/>
    <property type="molecule type" value="Genomic_DNA"/>
</dbReference>
<dbReference type="OrthoDB" id="9804020at2"/>
<dbReference type="PROSITE" id="PS50949">
    <property type="entry name" value="HTH_GNTR"/>
    <property type="match status" value="1"/>
</dbReference>
<evidence type="ECO:0000313" key="6">
    <source>
        <dbReference type="Proteomes" id="UP000290287"/>
    </source>
</evidence>
<gene>
    <name evidence="5" type="ORF">CS022_12270</name>
</gene>
<dbReference type="CDD" id="cd07377">
    <property type="entry name" value="WHTH_GntR"/>
    <property type="match status" value="1"/>
</dbReference>
<evidence type="ECO:0000313" key="5">
    <source>
        <dbReference type="EMBL" id="RXJ73052.1"/>
    </source>
</evidence>
<name>A0A4Q0YPY4_9GAMM</name>
<evidence type="ECO:0000256" key="3">
    <source>
        <dbReference type="ARBA" id="ARBA00023163"/>
    </source>
</evidence>
<evidence type="ECO:0000256" key="2">
    <source>
        <dbReference type="ARBA" id="ARBA00023125"/>
    </source>
</evidence>
<dbReference type="Pfam" id="PF00392">
    <property type="entry name" value="GntR"/>
    <property type="match status" value="1"/>
</dbReference>
<dbReference type="InterPro" id="IPR036390">
    <property type="entry name" value="WH_DNA-bd_sf"/>
</dbReference>
<dbReference type="AlphaFoldDB" id="A0A4Q0YPY4"/>
<keyword evidence="1" id="KW-0805">Transcription regulation</keyword>
<reference evidence="5 6" key="1">
    <citation type="submission" date="2017-10" db="EMBL/GenBank/DDBJ databases">
        <title>Nyctiphanis sp. nov., isolated from the stomach of the euphausiid Nyctiphanes simplex (Hansen, 1911) in the Gulf of California.</title>
        <authorList>
            <person name="Gomez-Gil B."/>
            <person name="Aguilar-Mendez M."/>
            <person name="Lopez-Cortes A."/>
            <person name="Gomez-Gutierrez J."/>
            <person name="Roque A."/>
            <person name="Lang E."/>
            <person name="Gonzalez-Castillo A."/>
        </authorList>
    </citation>
    <scope>NUCLEOTIDE SEQUENCE [LARGE SCALE GENOMIC DNA]</scope>
    <source>
        <strain evidence="5 6">CAIM 600</strain>
    </source>
</reference>
<dbReference type="GO" id="GO:0003677">
    <property type="term" value="F:DNA binding"/>
    <property type="evidence" value="ECO:0007669"/>
    <property type="project" value="UniProtKB-KW"/>
</dbReference>